<dbReference type="PRINTS" id="PR00469">
    <property type="entry name" value="PNDRDTASEII"/>
</dbReference>
<dbReference type="SUPFAM" id="SSF55424">
    <property type="entry name" value="FAD/NAD-linked reductases, dimerisation (C-terminal) domain"/>
    <property type="match status" value="1"/>
</dbReference>
<dbReference type="AlphaFoldDB" id="A0A147E863"/>
<dbReference type="STRING" id="37923.BK826_04800"/>
<evidence type="ECO:0000256" key="1">
    <source>
        <dbReference type="ARBA" id="ARBA00022630"/>
    </source>
</evidence>
<dbReference type="SUPFAM" id="SSF51905">
    <property type="entry name" value="FAD/NAD(P)-binding domain"/>
    <property type="match status" value="1"/>
</dbReference>
<dbReference type="PANTHER" id="PTHR43557:SF4">
    <property type="entry name" value="APOPTOSIS-INDUCING FACTOR 1, MITOCHONDRIAL"/>
    <property type="match status" value="1"/>
</dbReference>
<dbReference type="GeneID" id="61262497"/>
<dbReference type="InterPro" id="IPR016156">
    <property type="entry name" value="FAD/NAD-linked_Rdtase_dimer_sf"/>
</dbReference>
<gene>
    <name evidence="5" type="ORF">AN277_0203380</name>
    <name evidence="6" type="ORF">I6G21_03845</name>
</gene>
<dbReference type="PANTHER" id="PTHR43557">
    <property type="entry name" value="APOPTOSIS-INDUCING FACTOR 1"/>
    <property type="match status" value="1"/>
</dbReference>
<dbReference type="RefSeq" id="WP_058730489.1">
    <property type="nucleotide sequence ID" value="NZ_CP065738.1"/>
</dbReference>
<evidence type="ECO:0000256" key="2">
    <source>
        <dbReference type="ARBA" id="ARBA00022827"/>
    </source>
</evidence>
<dbReference type="Proteomes" id="UP000594975">
    <property type="component" value="Chromosome"/>
</dbReference>
<dbReference type="EMBL" id="LJBJ02000004">
    <property type="protein sequence ID" value="OAX52410.1"/>
    <property type="molecule type" value="Genomic_DNA"/>
</dbReference>
<dbReference type="PRINTS" id="PR00368">
    <property type="entry name" value="FADPNR"/>
</dbReference>
<sequence length="411" mass="44415">MDASHTQQETRAARESGTERFDYLITGAGMAADTAARGIREIDATGSIGILGAEDDEPYARPPLSKLLWLNPDAKLDDFFTGTAEATGAQVRTGTTVTGIDRENRRVSTADGQQIGYGKLLLATGAEPNRFDAPQHPHILTYRTAEDYRRLRELTRTHREFVLLGGGYIGAELAAVLSQEDVSVHLIIPETTLGDAKFPADLAVQYQALLTDAGVQVSGGHRAERADVDGDRIRVRLDDGTDVEGDVLILGLGATPRTELAEAAGLELADGGVRVDEQLRTSDPHIWAAGDIASYPDVILGRTRVEHKDNALQMGTTAGRSMASGGERYAHTPYFYSLVNGTRWEAVGTLDSTLETLEDDLGDGRRVVYYLDADRRPVGVLLWKVEDAVDAAREVLAAPPADPEQLRGRIG</sequence>
<dbReference type="GO" id="GO:0016174">
    <property type="term" value="F:NAD(P)H oxidase H2O2-forming activity"/>
    <property type="evidence" value="ECO:0007669"/>
    <property type="project" value="TreeGrafter"/>
</dbReference>
<proteinExistence type="predicted"/>
<accession>A0A147E863</accession>
<name>A0A147E863_9MICC</name>
<keyword evidence="3" id="KW-0560">Oxidoreductase</keyword>
<reference evidence="5" key="1">
    <citation type="submission" date="2016-04" db="EMBL/GenBank/DDBJ databases">
        <authorList>
            <person name="Evans L.H."/>
            <person name="Alamgir A."/>
            <person name="Owens N."/>
            <person name="Weber N.D."/>
            <person name="Virtaneva K."/>
            <person name="Barbian K."/>
            <person name="Babar A."/>
            <person name="Rosenke K."/>
        </authorList>
    </citation>
    <scope>NUCLEOTIDE SEQUENCE [LARGE SCALE GENOMIC DNA]</scope>
    <source>
        <strain evidence="5">RUTW2-3</strain>
    </source>
</reference>
<evidence type="ECO:0000256" key="3">
    <source>
        <dbReference type="ARBA" id="ARBA00023002"/>
    </source>
</evidence>
<dbReference type="Proteomes" id="UP000053171">
    <property type="component" value="Unassembled WGS sequence"/>
</dbReference>
<keyword evidence="7" id="KW-1185">Reference proteome</keyword>
<dbReference type="InterPro" id="IPR050446">
    <property type="entry name" value="FAD-oxidoreductase/Apoptosis"/>
</dbReference>
<reference evidence="6 8" key="4">
    <citation type="submission" date="2020-12" db="EMBL/GenBank/DDBJ databases">
        <title>FDA dAtabase for Regulatory Grade micrObial Sequences (FDA-ARGOS): Supporting development and validation of Infectious Disease Dx tests.</title>
        <authorList>
            <person name="Sproer C."/>
            <person name="Gronow S."/>
            <person name="Severitt S."/>
            <person name="Schroder I."/>
            <person name="Tallon L."/>
            <person name="Sadzewicz L."/>
            <person name="Zhao X."/>
            <person name="Boylan J."/>
            <person name="Ott S."/>
            <person name="Bowen H."/>
            <person name="Vavikolanu K."/>
            <person name="Mehta A."/>
            <person name="Aluvathingal J."/>
            <person name="Nadendla S."/>
            <person name="Lowell S."/>
            <person name="Myers T."/>
            <person name="Yan Y."/>
            <person name="Sichtig H."/>
        </authorList>
    </citation>
    <scope>NUCLEOTIDE SEQUENCE [LARGE SCALE GENOMIC DNA]</scope>
    <source>
        <strain evidence="6 8">FDAARGOS_864</strain>
    </source>
</reference>
<keyword evidence="2" id="KW-0274">FAD</keyword>
<dbReference type="GO" id="GO:0012501">
    <property type="term" value="P:programmed cell death"/>
    <property type="evidence" value="ECO:0007669"/>
    <property type="project" value="TreeGrafter"/>
</dbReference>
<evidence type="ECO:0000313" key="8">
    <source>
        <dbReference type="Proteomes" id="UP000594975"/>
    </source>
</evidence>
<reference evidence="5 7" key="3">
    <citation type="submission" date="2016-06" db="EMBL/GenBank/DDBJ databases">
        <title>Identification of putative biosynthetic pathways for the production of bioactive secondary metabolites by the marine actinomycete Kocuria kristinae RUTW2-3.</title>
        <authorList>
            <person name="Waterworth S.C."/>
            <person name="Walmsley T.A."/>
            <person name="Matongo T."/>
            <person name="Davies-Coleman M.T."/>
            <person name="Dorrington R.A."/>
        </authorList>
    </citation>
    <scope>NUCLEOTIDE SEQUENCE [LARGE SCALE GENOMIC DNA]</scope>
    <source>
        <strain evidence="7">RuSp02-3</strain>
        <strain evidence="5">RUTW2-3</strain>
    </source>
</reference>
<dbReference type="KEGG" id="rkr:I6G21_03845"/>
<evidence type="ECO:0000313" key="5">
    <source>
        <dbReference type="EMBL" id="OAX52410.1"/>
    </source>
</evidence>
<dbReference type="Pfam" id="PF07992">
    <property type="entry name" value="Pyr_redox_2"/>
    <property type="match status" value="1"/>
</dbReference>
<organism evidence="5 7">
    <name type="scientific">Rothia kristinae</name>
    <dbReference type="NCBI Taxonomy" id="37923"/>
    <lineage>
        <taxon>Bacteria</taxon>
        <taxon>Bacillati</taxon>
        <taxon>Actinomycetota</taxon>
        <taxon>Actinomycetes</taxon>
        <taxon>Micrococcales</taxon>
        <taxon>Micrococcaceae</taxon>
        <taxon>Rothia</taxon>
    </lineage>
</organism>
<protein>
    <submittedName>
        <fullName evidence="6">FAD-dependent oxidoreductase</fullName>
    </submittedName>
</protein>
<dbReference type="Gene3D" id="3.50.50.60">
    <property type="entry name" value="FAD/NAD(P)-binding domain"/>
    <property type="match status" value="2"/>
</dbReference>
<feature type="domain" description="FAD/NAD(P)-binding" evidence="4">
    <location>
        <begin position="21"/>
        <end position="315"/>
    </location>
</feature>
<dbReference type="GO" id="GO:0033108">
    <property type="term" value="P:mitochondrial respiratory chain complex assembly"/>
    <property type="evidence" value="ECO:0007669"/>
    <property type="project" value="TreeGrafter"/>
</dbReference>
<dbReference type="InterPro" id="IPR036188">
    <property type="entry name" value="FAD/NAD-bd_sf"/>
</dbReference>
<dbReference type="Gene3D" id="3.30.390.30">
    <property type="match status" value="1"/>
</dbReference>
<dbReference type="InterPro" id="IPR023753">
    <property type="entry name" value="FAD/NAD-binding_dom"/>
</dbReference>
<evidence type="ECO:0000313" key="6">
    <source>
        <dbReference type="EMBL" id="QPT54320.1"/>
    </source>
</evidence>
<keyword evidence="1" id="KW-0285">Flavoprotein</keyword>
<evidence type="ECO:0000313" key="7">
    <source>
        <dbReference type="Proteomes" id="UP000053171"/>
    </source>
</evidence>
<dbReference type="EMBL" id="CP065738">
    <property type="protein sequence ID" value="QPT54320.1"/>
    <property type="molecule type" value="Genomic_DNA"/>
</dbReference>
<dbReference type="GO" id="GO:0071949">
    <property type="term" value="F:FAD binding"/>
    <property type="evidence" value="ECO:0007669"/>
    <property type="project" value="TreeGrafter"/>
</dbReference>
<dbReference type="PATRIC" id="fig|37923.11.peg.1278"/>
<dbReference type="GO" id="GO:0005737">
    <property type="term" value="C:cytoplasm"/>
    <property type="evidence" value="ECO:0007669"/>
    <property type="project" value="TreeGrafter"/>
</dbReference>
<evidence type="ECO:0000259" key="4">
    <source>
        <dbReference type="Pfam" id="PF07992"/>
    </source>
</evidence>
<reference evidence="7" key="2">
    <citation type="submission" date="2016-04" db="EMBL/GenBank/DDBJ databases">
        <authorList>
            <person name="Waterworth S."/>
            <person name="Matcher G."/>
        </authorList>
    </citation>
    <scope>NUCLEOTIDE SEQUENCE [LARGE SCALE GENOMIC DNA]</scope>
    <source>
        <strain evidence="7">RuSp02-3</strain>
    </source>
</reference>